<gene>
    <name evidence="2" type="ORF">Pla52o_27320</name>
</gene>
<dbReference type="EMBL" id="SJPT01000004">
    <property type="protein sequence ID" value="TWU23197.1"/>
    <property type="molecule type" value="Genomic_DNA"/>
</dbReference>
<accession>A0A5C6CHH8</accession>
<reference evidence="2 3" key="1">
    <citation type="submission" date="2019-02" db="EMBL/GenBank/DDBJ databases">
        <title>Deep-cultivation of Planctomycetes and their phenomic and genomic characterization uncovers novel biology.</title>
        <authorList>
            <person name="Wiegand S."/>
            <person name="Jogler M."/>
            <person name="Boedeker C."/>
            <person name="Pinto D."/>
            <person name="Vollmers J."/>
            <person name="Rivas-Marin E."/>
            <person name="Kohn T."/>
            <person name="Peeters S.H."/>
            <person name="Heuer A."/>
            <person name="Rast P."/>
            <person name="Oberbeckmann S."/>
            <person name="Bunk B."/>
            <person name="Jeske O."/>
            <person name="Meyerdierks A."/>
            <person name="Storesund J.E."/>
            <person name="Kallscheuer N."/>
            <person name="Luecker S."/>
            <person name="Lage O.M."/>
            <person name="Pohl T."/>
            <person name="Merkel B.J."/>
            <person name="Hornburger P."/>
            <person name="Mueller R.-W."/>
            <person name="Bruemmer F."/>
            <person name="Labrenz M."/>
            <person name="Spormann A.M."/>
            <person name="Op Den Camp H."/>
            <person name="Overmann J."/>
            <person name="Amann R."/>
            <person name="Jetten M.S.M."/>
            <person name="Mascher T."/>
            <person name="Medema M.H."/>
            <person name="Devos D.P."/>
            <person name="Kaster A.-K."/>
            <person name="Ovreas L."/>
            <person name="Rohde M."/>
            <person name="Galperin M.Y."/>
            <person name="Jogler C."/>
        </authorList>
    </citation>
    <scope>NUCLEOTIDE SEQUENCE [LARGE SCALE GENOMIC DNA]</scope>
    <source>
        <strain evidence="2 3">Pla52o</strain>
    </source>
</reference>
<dbReference type="Proteomes" id="UP000316304">
    <property type="component" value="Unassembled WGS sequence"/>
</dbReference>
<dbReference type="AlphaFoldDB" id="A0A5C6CHH8"/>
<proteinExistence type="predicted"/>
<evidence type="ECO:0000313" key="2">
    <source>
        <dbReference type="EMBL" id="TWU23197.1"/>
    </source>
</evidence>
<organism evidence="2 3">
    <name type="scientific">Novipirellula galeiformis</name>
    <dbReference type="NCBI Taxonomy" id="2528004"/>
    <lineage>
        <taxon>Bacteria</taxon>
        <taxon>Pseudomonadati</taxon>
        <taxon>Planctomycetota</taxon>
        <taxon>Planctomycetia</taxon>
        <taxon>Pirellulales</taxon>
        <taxon>Pirellulaceae</taxon>
        <taxon>Novipirellula</taxon>
    </lineage>
</organism>
<protein>
    <submittedName>
        <fullName evidence="2">Uncharacterized protein</fullName>
    </submittedName>
</protein>
<evidence type="ECO:0000313" key="3">
    <source>
        <dbReference type="Proteomes" id="UP000316304"/>
    </source>
</evidence>
<feature type="region of interest" description="Disordered" evidence="1">
    <location>
        <begin position="1"/>
        <end position="56"/>
    </location>
</feature>
<sequence length="56" mass="6684">MQIKRPRLPLNPTHPRNTSSDAIRRKQPSERFHDHVSYTHPFNSFASFEKEQEHSL</sequence>
<name>A0A5C6CHH8_9BACT</name>
<feature type="compositionally biased region" description="Basic and acidic residues" evidence="1">
    <location>
        <begin position="22"/>
        <end position="37"/>
    </location>
</feature>
<comment type="caution">
    <text evidence="2">The sequence shown here is derived from an EMBL/GenBank/DDBJ whole genome shotgun (WGS) entry which is preliminary data.</text>
</comment>
<evidence type="ECO:0000256" key="1">
    <source>
        <dbReference type="SAM" id="MobiDB-lite"/>
    </source>
</evidence>
<keyword evidence="3" id="KW-1185">Reference proteome</keyword>